<proteinExistence type="predicted"/>
<keyword evidence="2" id="KW-1185">Reference proteome</keyword>
<reference evidence="1" key="1">
    <citation type="submission" date="2022-10" db="EMBL/GenBank/DDBJ databases">
        <title>Characterization and whole genome sequencing of a new Roseateles species, isolated from fresh water.</title>
        <authorList>
            <person name="Guliayeva D.Y."/>
            <person name="Akhremchuk A.E."/>
            <person name="Sikolenko M.A."/>
            <person name="Valentovich L.N."/>
            <person name="Sidarenka A.V."/>
        </authorList>
    </citation>
    <scope>NUCLEOTIDE SEQUENCE</scope>
    <source>
        <strain evidence="1">BIM B-1768</strain>
    </source>
</reference>
<gene>
    <name evidence="1" type="ORF">N4261_12560</name>
</gene>
<dbReference type="RefSeq" id="WP_261760468.1">
    <property type="nucleotide sequence ID" value="NZ_CP104562.2"/>
</dbReference>
<sequence length="165" mass="17999">MTPDHLPQLLGLTNTDEALIAAIMANASGDAKLTPKRIQDLKADFVMLRQAGLVMSFSTRETHTSDFGPPRGDGPRVLSGLFYYPMGSEEVDPYEGVAPLAAGRVLTREDALAAYGEPSDGEEEDPDGDDVVEWEQWHVQGLELTADYDDDEQVVTLTVSLPMVF</sequence>
<evidence type="ECO:0000313" key="1">
    <source>
        <dbReference type="EMBL" id="UXH80651.1"/>
    </source>
</evidence>
<evidence type="ECO:0000313" key="2">
    <source>
        <dbReference type="Proteomes" id="UP001064933"/>
    </source>
</evidence>
<protein>
    <submittedName>
        <fullName evidence="1">Uncharacterized protein</fullName>
    </submittedName>
</protein>
<dbReference type="Proteomes" id="UP001064933">
    <property type="component" value="Chromosome"/>
</dbReference>
<name>A0ABY6B7A9_9BURK</name>
<accession>A0ABY6B7A9</accession>
<dbReference type="EMBL" id="CP104562">
    <property type="protein sequence ID" value="UXH80651.1"/>
    <property type="molecule type" value="Genomic_DNA"/>
</dbReference>
<organism evidence="1 2">
    <name type="scientific">Roseateles amylovorans</name>
    <dbReference type="NCBI Taxonomy" id="2978473"/>
    <lineage>
        <taxon>Bacteria</taxon>
        <taxon>Pseudomonadati</taxon>
        <taxon>Pseudomonadota</taxon>
        <taxon>Betaproteobacteria</taxon>
        <taxon>Burkholderiales</taxon>
        <taxon>Sphaerotilaceae</taxon>
        <taxon>Roseateles</taxon>
    </lineage>
</organism>